<gene>
    <name evidence="5" type="ORF">C2G38_2048589</name>
</gene>
<reference evidence="5 6" key="1">
    <citation type="submission" date="2018-06" db="EMBL/GenBank/DDBJ databases">
        <title>Comparative genomics reveals the genomic features of Rhizophagus irregularis, R. cerebriforme, R. diaphanum and Gigaspora rosea, and their symbiotic lifestyle signature.</title>
        <authorList>
            <person name="Morin E."/>
            <person name="San Clemente H."/>
            <person name="Chen E.C.H."/>
            <person name="De La Providencia I."/>
            <person name="Hainaut M."/>
            <person name="Kuo A."/>
            <person name="Kohler A."/>
            <person name="Murat C."/>
            <person name="Tang N."/>
            <person name="Roy S."/>
            <person name="Loubradou J."/>
            <person name="Henrissat B."/>
            <person name="Grigoriev I.V."/>
            <person name="Corradi N."/>
            <person name="Roux C."/>
            <person name="Martin F.M."/>
        </authorList>
    </citation>
    <scope>NUCLEOTIDE SEQUENCE [LARGE SCALE GENOMIC DNA]</scope>
    <source>
        <strain evidence="5 6">DAOM 194757</strain>
    </source>
</reference>
<dbReference type="GO" id="GO:0071008">
    <property type="term" value="C:U2-type post-mRNA release spliceosomal complex"/>
    <property type="evidence" value="ECO:0007669"/>
    <property type="project" value="InterPro"/>
</dbReference>
<feature type="compositionally biased region" description="Basic residues" evidence="4">
    <location>
        <begin position="1"/>
        <end position="10"/>
    </location>
</feature>
<feature type="coiled-coil region" evidence="3">
    <location>
        <begin position="313"/>
        <end position="340"/>
    </location>
</feature>
<dbReference type="OrthoDB" id="429427at2759"/>
<proteinExistence type="predicted"/>
<dbReference type="InterPro" id="IPR028211">
    <property type="entry name" value="Ntr2"/>
</dbReference>
<comment type="subcellular location">
    <subcellularLocation>
        <location evidence="1">Nucleus</location>
    </subcellularLocation>
</comment>
<name>A0A397U5D8_9GLOM</name>
<evidence type="ECO:0000256" key="4">
    <source>
        <dbReference type="SAM" id="MobiDB-lite"/>
    </source>
</evidence>
<dbReference type="PANTHER" id="PTHR12214:SF0">
    <property type="entry name" value="LD29489P"/>
    <property type="match status" value="1"/>
</dbReference>
<keyword evidence="2" id="KW-0539">Nucleus</keyword>
<evidence type="ECO:0000256" key="1">
    <source>
        <dbReference type="ARBA" id="ARBA00004123"/>
    </source>
</evidence>
<dbReference type="GO" id="GO:0003677">
    <property type="term" value="F:DNA binding"/>
    <property type="evidence" value="ECO:0007669"/>
    <property type="project" value="InterPro"/>
</dbReference>
<evidence type="ECO:0000256" key="3">
    <source>
        <dbReference type="SAM" id="Coils"/>
    </source>
</evidence>
<feature type="region of interest" description="Disordered" evidence="4">
    <location>
        <begin position="1"/>
        <end position="23"/>
    </location>
</feature>
<dbReference type="InterPro" id="IPR012890">
    <property type="entry name" value="GCFC2-like"/>
</dbReference>
<keyword evidence="6" id="KW-1185">Reference proteome</keyword>
<protein>
    <submittedName>
        <fullName evidence="5">Nineteen complex-related protein 2-domain-containing protein</fullName>
    </submittedName>
</protein>
<dbReference type="AlphaFoldDB" id="A0A397U5D8"/>
<keyword evidence="3" id="KW-0175">Coiled coil</keyword>
<sequence>MLRKKNRNIRIKPGNDDEEDNNLQVPIAKIAKKKNKSNNRSVLSFGNEEEGDETFKVTKSSASRRLAQAKSKQFLLNQLSKTIYRESVPLNLDQATISSPSYTKEHLSELRANTPVMPLSFQVQDNVIAEKFPSTLGSGQISGIPDASAIHAAKKKREMLRQKSAFLDYIPLDDGTDVDSVSEKKLESRLVREDDEIGDADEELGQYGEEKLPLGKKAEKEHQRLKKAGIKEMLMEVDYDDEDDEIMQWEMEQIKKGGHSLKTSTNQSQSKKPILNVSIPTVTSIKSISEVQTILEQKMNDLRYLHNTHQSELVQIQKNIDSLVKSSEQMENELQTTKKRYTYFQELKTFVDDLVEFLDAKFPDLEKLENDIEVMLKERIELIMKRIMEDDSDDLVLFSNNYQNKFNINEYVEQQQEIDEFGRVKTPASISFDVSDTVRQRRRQQRDKRRFKRLQNNMDDEVKMEGLSTDDELGEADEKDMVSKIDEISYHQTNLFDDVDDDFKSIYLVKSKFDTWKREFSEDYAKAYGDLSLPGVFEFYVRYEMLLWETFTGRSDFNEMEWYRTISGFNDANSSSTLSENDDKLLTKIVEKVIIPRAIHLVKVLNPYSSKETKSAIEFCKSMLKFVDKNSPKFKDFTSAISSSLQNAAEAIKHPDTFGLRKSEMDEHERRSRDRFFWRRYKLMNNLILWKDYIQEDFVRPLVINNLVDQCLLRILDGSPENAIKYQKILEIVPSEWFSPSTLEKIARRAVGI</sequence>
<organism evidence="5 6">
    <name type="scientific">Gigaspora rosea</name>
    <dbReference type="NCBI Taxonomy" id="44941"/>
    <lineage>
        <taxon>Eukaryota</taxon>
        <taxon>Fungi</taxon>
        <taxon>Fungi incertae sedis</taxon>
        <taxon>Mucoromycota</taxon>
        <taxon>Glomeromycotina</taxon>
        <taxon>Glomeromycetes</taxon>
        <taxon>Diversisporales</taxon>
        <taxon>Gigasporaceae</taxon>
        <taxon>Gigaspora</taxon>
    </lineage>
</organism>
<dbReference type="EMBL" id="QKWP01002218">
    <property type="protein sequence ID" value="RIB04257.1"/>
    <property type="molecule type" value="Genomic_DNA"/>
</dbReference>
<evidence type="ECO:0000313" key="5">
    <source>
        <dbReference type="EMBL" id="RIB04257.1"/>
    </source>
</evidence>
<evidence type="ECO:0000313" key="6">
    <source>
        <dbReference type="Proteomes" id="UP000266673"/>
    </source>
</evidence>
<dbReference type="STRING" id="44941.A0A397U5D8"/>
<dbReference type="PANTHER" id="PTHR12214">
    <property type="entry name" value="GC-RICH SEQUENCE DNA-BINDING FACTOR"/>
    <property type="match status" value="1"/>
</dbReference>
<dbReference type="Proteomes" id="UP000266673">
    <property type="component" value="Unassembled WGS sequence"/>
</dbReference>
<comment type="caution">
    <text evidence="5">The sequence shown here is derived from an EMBL/GenBank/DDBJ whole genome shotgun (WGS) entry which is preliminary data.</text>
</comment>
<dbReference type="Pfam" id="PF15458">
    <property type="entry name" value="NTR2"/>
    <property type="match status" value="1"/>
</dbReference>
<evidence type="ECO:0000256" key="2">
    <source>
        <dbReference type="ARBA" id="ARBA00023242"/>
    </source>
</evidence>
<accession>A0A397U5D8</accession>
<dbReference type="GO" id="GO:0000390">
    <property type="term" value="P:spliceosomal complex disassembly"/>
    <property type="evidence" value="ECO:0007669"/>
    <property type="project" value="InterPro"/>
</dbReference>